<proteinExistence type="predicted"/>
<feature type="coiled-coil region" evidence="1">
    <location>
        <begin position="198"/>
        <end position="225"/>
    </location>
</feature>
<sequence length="559" mass="63950">MSQFSPQCVMPILPLGGAAFSIAEWEQWYQSQLYEQSMCNQHLQHQIHSLTCRLQIQQHKNYKNPKSMTIKQITSISSAFPSIPVPSSSVSLKPLTSSNLSNSSNSLKHSPSIRTCSRSCLVYQEILPTMNEIIEKNSMDPLNQQDHVDQMDQSPLAHLTQSTCDQAIQCDLTDLIRKDSIESNISDKSNESKVRKELENVTLILQTTQEEYEQQKIEVLKLQSLQQRHIDDLKKIKLQMKKTYESKQDKQEMQYLTKIHGLRLKLSESVAQYASECKMNDVLNIKIKELKRAIDLTQLQGQDSSLQDQLKEGIDLVNPIFKQRLKQHGNSKDKQKDMRIVILELAGFRALGLKYLQQMETIYAHQHEDLKLTNTVLEHKIYELNYQLELLRPRPSDSSHISPIFVDSSDEYSNLSRTIPSSSMTNPATVFTCTKEEIERQTQLSSSFSPCTCGCILHDAAAMVISNLRRQNHLLATKVDVTSNQLTSILDKFIKTMYVSQRKLLELCIKYFQPASDDTSVQTHFYDIFPHAKSGTSSSHESRHDVVSCVDRATDYLEK</sequence>
<name>A0A3G5AI95_9VIRU</name>
<evidence type="ECO:0000256" key="1">
    <source>
        <dbReference type="SAM" id="Coils"/>
    </source>
</evidence>
<protein>
    <submittedName>
        <fullName evidence="2">Uncharacterized protein</fullName>
    </submittedName>
</protein>
<reference evidence="2" key="1">
    <citation type="submission" date="2018-10" db="EMBL/GenBank/DDBJ databases">
        <title>Hidden diversity of soil giant viruses.</title>
        <authorList>
            <person name="Schulz F."/>
            <person name="Alteio L."/>
            <person name="Goudeau D."/>
            <person name="Ryan E.M."/>
            <person name="Malmstrom R.R."/>
            <person name="Blanchard J."/>
            <person name="Woyke T."/>
        </authorList>
    </citation>
    <scope>NUCLEOTIDE SEQUENCE</scope>
    <source>
        <strain evidence="2">SYV1</strain>
    </source>
</reference>
<accession>A0A3G5AI95</accession>
<keyword evidence="1" id="KW-0175">Coiled coil</keyword>
<gene>
    <name evidence="2" type="ORF">Sylvanvirus15_4</name>
</gene>
<organism evidence="2">
    <name type="scientific">Sylvanvirus sp</name>
    <dbReference type="NCBI Taxonomy" id="2487774"/>
    <lineage>
        <taxon>Viruses</taxon>
    </lineage>
</organism>
<dbReference type="EMBL" id="MK072521">
    <property type="protein sequence ID" value="AYV86942.1"/>
    <property type="molecule type" value="Genomic_DNA"/>
</dbReference>
<evidence type="ECO:0000313" key="2">
    <source>
        <dbReference type="EMBL" id="AYV86942.1"/>
    </source>
</evidence>